<evidence type="ECO:0000256" key="8">
    <source>
        <dbReference type="ARBA" id="ARBA00022801"/>
    </source>
</evidence>
<dbReference type="EC" id="3.5.1.18" evidence="5"/>
<dbReference type="Proteomes" id="UP001500620">
    <property type="component" value="Unassembled WGS sequence"/>
</dbReference>
<evidence type="ECO:0000313" key="14">
    <source>
        <dbReference type="Proteomes" id="UP001500620"/>
    </source>
</evidence>
<evidence type="ECO:0000256" key="4">
    <source>
        <dbReference type="ARBA" id="ARBA00006247"/>
    </source>
</evidence>
<dbReference type="Pfam" id="PF07687">
    <property type="entry name" value="M20_dimer"/>
    <property type="match status" value="1"/>
</dbReference>
<name>A0ABP8DR71_9ACTN</name>
<dbReference type="Pfam" id="PF01546">
    <property type="entry name" value="Peptidase_M20"/>
    <property type="match status" value="1"/>
</dbReference>
<dbReference type="PANTHER" id="PTHR43808:SF25">
    <property type="entry name" value="PEPTIDASE M20 DIMERISATION DOMAIN-CONTAINING PROTEIN"/>
    <property type="match status" value="1"/>
</dbReference>
<dbReference type="NCBIfam" id="TIGR01910">
    <property type="entry name" value="DapE-ArgE"/>
    <property type="match status" value="1"/>
</dbReference>
<evidence type="ECO:0000256" key="5">
    <source>
        <dbReference type="ARBA" id="ARBA00011921"/>
    </source>
</evidence>
<dbReference type="EMBL" id="BAABAT010000051">
    <property type="protein sequence ID" value="GAA4262310.1"/>
    <property type="molecule type" value="Genomic_DNA"/>
</dbReference>
<evidence type="ECO:0000256" key="2">
    <source>
        <dbReference type="ARBA" id="ARBA00001947"/>
    </source>
</evidence>
<reference evidence="14" key="1">
    <citation type="journal article" date="2019" name="Int. J. Syst. Evol. Microbiol.">
        <title>The Global Catalogue of Microorganisms (GCM) 10K type strain sequencing project: providing services to taxonomists for standard genome sequencing and annotation.</title>
        <authorList>
            <consortium name="The Broad Institute Genomics Platform"/>
            <consortium name="The Broad Institute Genome Sequencing Center for Infectious Disease"/>
            <person name="Wu L."/>
            <person name="Ma J."/>
        </authorList>
    </citation>
    <scope>NUCLEOTIDE SEQUENCE [LARGE SCALE GENOMIC DNA]</scope>
    <source>
        <strain evidence="14">JCM 17441</strain>
    </source>
</reference>
<comment type="catalytic activity">
    <reaction evidence="11">
        <text>N-succinyl-(2S,6S)-2,6-diaminopimelate + H2O = (2S,6S)-2,6-diaminopimelate + succinate</text>
        <dbReference type="Rhea" id="RHEA:22608"/>
        <dbReference type="ChEBI" id="CHEBI:15377"/>
        <dbReference type="ChEBI" id="CHEBI:30031"/>
        <dbReference type="ChEBI" id="CHEBI:57609"/>
        <dbReference type="ChEBI" id="CHEBI:58087"/>
        <dbReference type="EC" id="3.5.1.18"/>
    </reaction>
</comment>
<comment type="cofactor">
    <cofactor evidence="1">
        <name>Co(2+)</name>
        <dbReference type="ChEBI" id="CHEBI:48828"/>
    </cofactor>
</comment>
<sequence>MDEYACPPKSKLLETLVNHDVQPALDALRHARAEATGTLRDLIRIPSVGGTAAESEIVHHVAGLLRAEGVEIDLWPIPVAELSARPDFPGMEVGRDEAWGLVARLPGVDPEAPALMFNGHLDVVPPGDPATWSVDPWSGEIRDGHAYGRGACDMKGGFVAALSAFLALHRTGTRPRGDLLLAAVVGEEDGGLGTYATLARGWRAGACVITEPTAQDVLAANGGALTFRLRVPGLAAHACARTSGVSAVEKFQLIFPVLRALEASRNRTVDPMMRRWDIAYPLEVGTVRSGDWASTVPDLLIAEGRFGVALDEPVAEARAAFESTVAEACAADPWLKEHPVTVEWWGGQFASGRCPSGTDLVQRVVSTHARVHGGPAPEVVGAPYGSDLRLLTAAGIPAVQYGPGVGYGHCPDERVSLDQVHACAETLLHLAVNDS</sequence>
<evidence type="ECO:0000256" key="10">
    <source>
        <dbReference type="ARBA" id="ARBA00023285"/>
    </source>
</evidence>
<evidence type="ECO:0000313" key="13">
    <source>
        <dbReference type="EMBL" id="GAA4262310.1"/>
    </source>
</evidence>
<evidence type="ECO:0000256" key="6">
    <source>
        <dbReference type="ARBA" id="ARBA00016853"/>
    </source>
</evidence>
<comment type="caution">
    <text evidence="13">The sequence shown here is derived from an EMBL/GenBank/DDBJ whole genome shotgun (WGS) entry which is preliminary data.</text>
</comment>
<keyword evidence="8" id="KW-0378">Hydrolase</keyword>
<dbReference type="InterPro" id="IPR036264">
    <property type="entry name" value="Bact_exopeptidase_dim_dom"/>
</dbReference>
<dbReference type="InterPro" id="IPR010182">
    <property type="entry name" value="ArgE/DapE"/>
</dbReference>
<evidence type="ECO:0000256" key="1">
    <source>
        <dbReference type="ARBA" id="ARBA00001941"/>
    </source>
</evidence>
<evidence type="ECO:0000256" key="3">
    <source>
        <dbReference type="ARBA" id="ARBA00005130"/>
    </source>
</evidence>
<evidence type="ECO:0000256" key="9">
    <source>
        <dbReference type="ARBA" id="ARBA00022833"/>
    </source>
</evidence>
<gene>
    <name evidence="13" type="ORF">GCM10022255_098470</name>
</gene>
<dbReference type="InterPro" id="IPR050072">
    <property type="entry name" value="Peptidase_M20A"/>
</dbReference>
<accession>A0ABP8DR71</accession>
<protein>
    <recommendedName>
        <fullName evidence="6">Probable succinyl-diaminopimelate desuccinylase</fullName>
        <ecNumber evidence="5">3.5.1.18</ecNumber>
    </recommendedName>
</protein>
<dbReference type="InterPro" id="IPR001261">
    <property type="entry name" value="ArgE/DapE_CS"/>
</dbReference>
<dbReference type="PANTHER" id="PTHR43808">
    <property type="entry name" value="ACETYLORNITHINE DEACETYLASE"/>
    <property type="match status" value="1"/>
</dbReference>
<comment type="pathway">
    <text evidence="3">Amino-acid biosynthesis; L-lysine biosynthesis via DAP pathway; LL-2,6-diaminopimelate from (S)-tetrahydrodipicolinate (succinylase route): step 3/3.</text>
</comment>
<keyword evidence="14" id="KW-1185">Reference proteome</keyword>
<dbReference type="SUPFAM" id="SSF55031">
    <property type="entry name" value="Bacterial exopeptidase dimerisation domain"/>
    <property type="match status" value="1"/>
</dbReference>
<keyword evidence="10" id="KW-0170">Cobalt</keyword>
<comment type="similarity">
    <text evidence="4">Belongs to the peptidase M20A family.</text>
</comment>
<organism evidence="13 14">
    <name type="scientific">Dactylosporangium darangshiense</name>
    <dbReference type="NCBI Taxonomy" id="579108"/>
    <lineage>
        <taxon>Bacteria</taxon>
        <taxon>Bacillati</taxon>
        <taxon>Actinomycetota</taxon>
        <taxon>Actinomycetes</taxon>
        <taxon>Micromonosporales</taxon>
        <taxon>Micromonosporaceae</taxon>
        <taxon>Dactylosporangium</taxon>
    </lineage>
</organism>
<evidence type="ECO:0000256" key="11">
    <source>
        <dbReference type="ARBA" id="ARBA00051301"/>
    </source>
</evidence>
<dbReference type="InterPro" id="IPR011650">
    <property type="entry name" value="Peptidase_M20_dimer"/>
</dbReference>
<feature type="domain" description="Peptidase M20 dimerisation" evidence="12">
    <location>
        <begin position="221"/>
        <end position="330"/>
    </location>
</feature>
<dbReference type="PROSITE" id="PS00758">
    <property type="entry name" value="ARGE_DAPE_CPG2_1"/>
    <property type="match status" value="1"/>
</dbReference>
<proteinExistence type="inferred from homology"/>
<comment type="cofactor">
    <cofactor evidence="2">
        <name>Zn(2+)</name>
        <dbReference type="ChEBI" id="CHEBI:29105"/>
    </cofactor>
</comment>
<dbReference type="SUPFAM" id="SSF53187">
    <property type="entry name" value="Zn-dependent exopeptidases"/>
    <property type="match status" value="1"/>
</dbReference>
<dbReference type="Gene3D" id="3.40.630.10">
    <property type="entry name" value="Zn peptidases"/>
    <property type="match status" value="1"/>
</dbReference>
<keyword evidence="9" id="KW-0862">Zinc</keyword>
<evidence type="ECO:0000259" key="12">
    <source>
        <dbReference type="Pfam" id="PF07687"/>
    </source>
</evidence>
<evidence type="ECO:0000256" key="7">
    <source>
        <dbReference type="ARBA" id="ARBA00022723"/>
    </source>
</evidence>
<dbReference type="InterPro" id="IPR002933">
    <property type="entry name" value="Peptidase_M20"/>
</dbReference>
<dbReference type="Gene3D" id="3.30.70.360">
    <property type="match status" value="1"/>
</dbReference>
<dbReference type="PROSITE" id="PS00759">
    <property type="entry name" value="ARGE_DAPE_CPG2_2"/>
    <property type="match status" value="1"/>
</dbReference>
<keyword evidence="7" id="KW-0479">Metal-binding</keyword>